<feature type="chain" id="PRO_5047401873" description="EB domain-containing protein" evidence="2">
    <location>
        <begin position="23"/>
        <end position="133"/>
    </location>
</feature>
<dbReference type="EMBL" id="JAHIBW010000013">
    <property type="protein sequence ID" value="KAG7305216.1"/>
    <property type="molecule type" value="Genomic_DNA"/>
</dbReference>
<evidence type="ECO:0000313" key="3">
    <source>
        <dbReference type="EMBL" id="KAG7305216.1"/>
    </source>
</evidence>
<keyword evidence="1" id="KW-0812">Transmembrane</keyword>
<evidence type="ECO:0000313" key="4">
    <source>
        <dbReference type="Proteomes" id="UP000823941"/>
    </source>
</evidence>
<evidence type="ECO:0000256" key="2">
    <source>
        <dbReference type="SAM" id="SignalP"/>
    </source>
</evidence>
<keyword evidence="1" id="KW-0472">Membrane</keyword>
<keyword evidence="1" id="KW-1133">Transmembrane helix</keyword>
<reference evidence="3 4" key="1">
    <citation type="submission" date="2021-06" db="EMBL/GenBank/DDBJ databases">
        <title>A haploid diamondback moth (Plutella xylostella L.) genome assembly resolves 31 chromosomes and identifies a diamide resistance mutation.</title>
        <authorList>
            <person name="Ward C.M."/>
            <person name="Perry K.D."/>
            <person name="Baker G."/>
            <person name="Powis K."/>
            <person name="Heckel D.G."/>
            <person name="Baxter S.W."/>
        </authorList>
    </citation>
    <scope>NUCLEOTIDE SEQUENCE [LARGE SCALE GENOMIC DNA]</scope>
    <source>
        <strain evidence="3 4">LV</strain>
        <tissue evidence="3">Single pupa</tissue>
    </source>
</reference>
<feature type="signal peptide" evidence="2">
    <location>
        <begin position="1"/>
        <end position="22"/>
    </location>
</feature>
<name>A0ABQ7QJ06_PLUXY</name>
<gene>
    <name evidence="3" type="ORF">JYU34_009255</name>
</gene>
<evidence type="ECO:0000256" key="1">
    <source>
        <dbReference type="SAM" id="Phobius"/>
    </source>
</evidence>
<proteinExistence type="predicted"/>
<feature type="transmembrane region" description="Helical" evidence="1">
    <location>
        <begin position="75"/>
        <end position="96"/>
    </location>
</feature>
<keyword evidence="2" id="KW-0732">Signal</keyword>
<sequence>MAIKLTDIVLTLIFNVLHSAYAQHILSCNVTTLESCTGENQICSAKTGQCECLDGFTMSDGQCAAAAAAGARHGATAAVVSIFTLALLAAGLFLVVKKYNLIEYVRQKINLRRGNDVMYEDVMIGNDDPPLNP</sequence>
<dbReference type="Proteomes" id="UP000823941">
    <property type="component" value="Chromosome 13"/>
</dbReference>
<keyword evidence="4" id="KW-1185">Reference proteome</keyword>
<comment type="caution">
    <text evidence="3">The sequence shown here is derived from an EMBL/GenBank/DDBJ whole genome shotgun (WGS) entry which is preliminary data.</text>
</comment>
<organism evidence="3 4">
    <name type="scientific">Plutella xylostella</name>
    <name type="common">Diamondback moth</name>
    <name type="synonym">Plutella maculipennis</name>
    <dbReference type="NCBI Taxonomy" id="51655"/>
    <lineage>
        <taxon>Eukaryota</taxon>
        <taxon>Metazoa</taxon>
        <taxon>Ecdysozoa</taxon>
        <taxon>Arthropoda</taxon>
        <taxon>Hexapoda</taxon>
        <taxon>Insecta</taxon>
        <taxon>Pterygota</taxon>
        <taxon>Neoptera</taxon>
        <taxon>Endopterygota</taxon>
        <taxon>Lepidoptera</taxon>
        <taxon>Glossata</taxon>
        <taxon>Ditrysia</taxon>
        <taxon>Yponomeutoidea</taxon>
        <taxon>Plutellidae</taxon>
        <taxon>Plutella</taxon>
    </lineage>
</organism>
<evidence type="ECO:0008006" key="5">
    <source>
        <dbReference type="Google" id="ProtNLM"/>
    </source>
</evidence>
<accession>A0ABQ7QJ06</accession>
<protein>
    <recommendedName>
        <fullName evidence="5">EB domain-containing protein</fullName>
    </recommendedName>
</protein>